<dbReference type="InterPro" id="IPR014189">
    <property type="entry name" value="Quinone_OxRdtase_PIG3"/>
</dbReference>
<proteinExistence type="predicted"/>
<dbReference type="CDD" id="cd05276">
    <property type="entry name" value="p53_inducible_oxidoreductase"/>
    <property type="match status" value="1"/>
</dbReference>
<dbReference type="GO" id="GO:0016651">
    <property type="term" value="F:oxidoreductase activity, acting on NAD(P)H"/>
    <property type="evidence" value="ECO:0007669"/>
    <property type="project" value="TreeGrafter"/>
</dbReference>
<dbReference type="EMBL" id="LFIW01000165">
    <property type="protein sequence ID" value="KZL87894.1"/>
    <property type="molecule type" value="Genomic_DNA"/>
</dbReference>
<evidence type="ECO:0000313" key="3">
    <source>
        <dbReference type="EMBL" id="KZL87894.1"/>
    </source>
</evidence>
<keyword evidence="4" id="KW-1185">Reference proteome</keyword>
<dbReference type="Gene3D" id="3.40.50.720">
    <property type="entry name" value="NAD(P)-binding Rossmann-like Domain"/>
    <property type="match status" value="1"/>
</dbReference>
<dbReference type="InterPro" id="IPR013154">
    <property type="entry name" value="ADH-like_N"/>
</dbReference>
<dbReference type="InterPro" id="IPR013149">
    <property type="entry name" value="ADH-like_C"/>
</dbReference>
<evidence type="ECO:0000256" key="2">
    <source>
        <dbReference type="ARBA" id="ARBA00023002"/>
    </source>
</evidence>
<evidence type="ECO:0000313" key="4">
    <source>
        <dbReference type="Proteomes" id="UP000076584"/>
    </source>
</evidence>
<name>A0A162Q1G5_COLIC</name>
<accession>A0A162Q1G5</accession>
<protein>
    <submittedName>
        <fullName evidence="3">Zinc-binding dehydrogenase</fullName>
    </submittedName>
</protein>
<dbReference type="GO" id="GO:0070402">
    <property type="term" value="F:NADPH binding"/>
    <property type="evidence" value="ECO:0007669"/>
    <property type="project" value="TreeGrafter"/>
</dbReference>
<dbReference type="Pfam" id="PF08240">
    <property type="entry name" value="ADH_N"/>
    <property type="match status" value="1"/>
</dbReference>
<dbReference type="Proteomes" id="UP000076584">
    <property type="component" value="Unassembled WGS sequence"/>
</dbReference>
<dbReference type="SUPFAM" id="SSF50129">
    <property type="entry name" value="GroES-like"/>
    <property type="match status" value="1"/>
</dbReference>
<organism evidence="3 4">
    <name type="scientific">Colletotrichum incanum</name>
    <name type="common">Soybean anthracnose fungus</name>
    <dbReference type="NCBI Taxonomy" id="1573173"/>
    <lineage>
        <taxon>Eukaryota</taxon>
        <taxon>Fungi</taxon>
        <taxon>Dikarya</taxon>
        <taxon>Ascomycota</taxon>
        <taxon>Pezizomycotina</taxon>
        <taxon>Sordariomycetes</taxon>
        <taxon>Hypocreomycetidae</taxon>
        <taxon>Glomerellales</taxon>
        <taxon>Glomerellaceae</taxon>
        <taxon>Colletotrichum</taxon>
        <taxon>Colletotrichum spaethianum species complex</taxon>
    </lineage>
</organism>
<sequence length="335" mass="36384">MRETMKAVDIIGGRGPKENLFIRSDMPKPVPGNGEVLVKVKAFGINRMDTIQRLGDYPLPPQAPKTLGVEFSGIIQTFGPGNHGTFKKGDEVFGLAYGGAYAEFIAVNQQMLLHKPASLTWEQAAGIPETWITATQALFLVGEFAAGKTVLWHAGVSGVSIAGIQLAKDAGAAAVYATAGSRAKCEFVVREIGATAAFDYKTEDWVERIKEATNGKGVDVIIDFIGGGYFQKNLDVAAWDAHIVQLGLLGGSKIDGADIEQLLYKRIRIEGSTLRSREIEYQGELRDRLEKYIPHFETGDLKVVIDTVLPWDEVQKAHSMLEANSTSGKIICTIS</sequence>
<evidence type="ECO:0000256" key="1">
    <source>
        <dbReference type="ARBA" id="ARBA00022857"/>
    </source>
</evidence>
<dbReference type="PANTHER" id="PTHR48106:SF18">
    <property type="entry name" value="QUINONE OXIDOREDUCTASE PIG3"/>
    <property type="match status" value="1"/>
</dbReference>
<gene>
    <name evidence="3" type="ORF">CI238_05073</name>
</gene>
<comment type="caution">
    <text evidence="3">The sequence shown here is derived from an EMBL/GenBank/DDBJ whole genome shotgun (WGS) entry which is preliminary data.</text>
</comment>
<dbReference type="NCBIfam" id="TIGR02824">
    <property type="entry name" value="quinone_pig3"/>
    <property type="match status" value="1"/>
</dbReference>
<dbReference type="InterPro" id="IPR020843">
    <property type="entry name" value="ER"/>
</dbReference>
<keyword evidence="1" id="KW-0521">NADP</keyword>
<dbReference type="Gene3D" id="3.90.180.10">
    <property type="entry name" value="Medium-chain alcohol dehydrogenases, catalytic domain"/>
    <property type="match status" value="1"/>
</dbReference>
<keyword evidence="2" id="KW-0560">Oxidoreductase</keyword>
<dbReference type="SMART" id="SM00829">
    <property type="entry name" value="PKS_ER"/>
    <property type="match status" value="1"/>
</dbReference>
<dbReference type="PANTHER" id="PTHR48106">
    <property type="entry name" value="QUINONE OXIDOREDUCTASE PIG3-RELATED"/>
    <property type="match status" value="1"/>
</dbReference>
<reference evidence="3 4" key="1">
    <citation type="submission" date="2015-06" db="EMBL/GenBank/DDBJ databases">
        <title>Survival trade-offs in plant roots during colonization by closely related pathogenic and mutualistic fungi.</title>
        <authorList>
            <person name="Hacquard S."/>
            <person name="Kracher B."/>
            <person name="Hiruma K."/>
            <person name="Weinman A."/>
            <person name="Muench P."/>
            <person name="Garrido Oter R."/>
            <person name="Ver Loren van Themaat E."/>
            <person name="Dallerey J.-F."/>
            <person name="Damm U."/>
            <person name="Henrissat B."/>
            <person name="Lespinet O."/>
            <person name="Thon M."/>
            <person name="Kemen E."/>
            <person name="McHardy A.C."/>
            <person name="Schulze-Lefert P."/>
            <person name="O'Connell R.J."/>
        </authorList>
    </citation>
    <scope>NUCLEOTIDE SEQUENCE [LARGE SCALE GENOMIC DNA]</scope>
    <source>
        <strain evidence="3 4">MAFF 238704</strain>
    </source>
</reference>
<dbReference type="InterPro" id="IPR036291">
    <property type="entry name" value="NAD(P)-bd_dom_sf"/>
</dbReference>
<dbReference type="STRING" id="1573173.A0A162Q1G5"/>
<dbReference type="AlphaFoldDB" id="A0A162Q1G5"/>
<dbReference type="SUPFAM" id="SSF51735">
    <property type="entry name" value="NAD(P)-binding Rossmann-fold domains"/>
    <property type="match status" value="1"/>
</dbReference>
<dbReference type="InterPro" id="IPR011032">
    <property type="entry name" value="GroES-like_sf"/>
</dbReference>
<dbReference type="Pfam" id="PF00107">
    <property type="entry name" value="ADH_zinc_N"/>
    <property type="match status" value="1"/>
</dbReference>
<dbReference type="OrthoDB" id="203908at2759"/>